<reference evidence="1" key="1">
    <citation type="submission" date="2020-12" db="EMBL/GenBank/DDBJ databases">
        <title>Enhanced detection system for hospital associated transmission using whole genome sequencing surveillance.</title>
        <authorList>
            <person name="Harrison L.H."/>
            <person name="Van Tyne D."/>
            <person name="Marsh J.W."/>
            <person name="Griffith M.P."/>
            <person name="Snyder D.J."/>
            <person name="Cooper V.S."/>
            <person name="Mustapha M."/>
        </authorList>
    </citation>
    <scope>NUCLEOTIDE SEQUENCE</scope>
    <source>
        <strain evidence="1">PSB00042</strain>
    </source>
</reference>
<dbReference type="EMBL" id="JAEHTE010000002">
    <property type="protein sequence ID" value="MBI6882972.1"/>
    <property type="molecule type" value="Genomic_DNA"/>
</dbReference>
<protein>
    <submittedName>
        <fullName evidence="1">Uncharacterized protein</fullName>
    </submittedName>
</protein>
<evidence type="ECO:0000313" key="2">
    <source>
        <dbReference type="Proteomes" id="UP000637061"/>
    </source>
</evidence>
<proteinExistence type="predicted"/>
<dbReference type="AlphaFoldDB" id="A0A8I1EBI1"/>
<comment type="caution">
    <text evidence="1">The sequence shown here is derived from an EMBL/GenBank/DDBJ whole genome shotgun (WGS) entry which is preliminary data.</text>
</comment>
<name>A0A8I1EBI1_PSEPU</name>
<accession>A0A8I1EBI1</accession>
<sequence>MLYSPEAQDAFWGAMHPDTRAIFDVFEQRETFTYPYIEYPELFLTMAKAMPEMATLPVDPKSSELLVKVIPLLATMPFRQCIFSVHWLNEQASDSPIGWGTLCYLEALNILNNVKDHPHYDLSRVMVDRISAVMRYRKALGLYAQWPLKTIE</sequence>
<dbReference type="Proteomes" id="UP000637061">
    <property type="component" value="Unassembled WGS sequence"/>
</dbReference>
<organism evidence="1 2">
    <name type="scientific">Pseudomonas putida</name>
    <name type="common">Arthrobacter siderocapsulatus</name>
    <dbReference type="NCBI Taxonomy" id="303"/>
    <lineage>
        <taxon>Bacteria</taxon>
        <taxon>Pseudomonadati</taxon>
        <taxon>Pseudomonadota</taxon>
        <taxon>Gammaproteobacteria</taxon>
        <taxon>Pseudomonadales</taxon>
        <taxon>Pseudomonadaceae</taxon>
        <taxon>Pseudomonas</taxon>
    </lineage>
</organism>
<evidence type="ECO:0000313" key="1">
    <source>
        <dbReference type="EMBL" id="MBI6882972.1"/>
    </source>
</evidence>
<gene>
    <name evidence="1" type="ORF">JEU22_03520</name>
</gene>